<keyword evidence="4 7" id="KW-0812">Transmembrane</keyword>
<dbReference type="AlphaFoldDB" id="A0A0J7IYY1"/>
<comment type="caution">
    <text evidence="8">The sequence shown here is derived from an EMBL/GenBank/DDBJ whole genome shotgun (WGS) entry which is preliminary data.</text>
</comment>
<evidence type="ECO:0000256" key="2">
    <source>
        <dbReference type="ARBA" id="ARBA00011006"/>
    </source>
</evidence>
<sequence length="88" mass="9240">MWDIIVWVVFGVIAGAIAKWIMPGTQGGGFLITAILGIIGAMIGGFIGNALFGKGVSNQIFSFYSMGMAVVGALIVLWIYGKATAKRD</sequence>
<evidence type="ECO:0000256" key="1">
    <source>
        <dbReference type="ARBA" id="ARBA00004651"/>
    </source>
</evidence>
<proteinExistence type="inferred from homology"/>
<keyword evidence="3" id="KW-1003">Cell membrane</keyword>
<evidence type="ECO:0000256" key="4">
    <source>
        <dbReference type="ARBA" id="ARBA00022692"/>
    </source>
</evidence>
<dbReference type="Pfam" id="PF04226">
    <property type="entry name" value="Transgly_assoc"/>
    <property type="match status" value="1"/>
</dbReference>
<dbReference type="GO" id="GO:0005886">
    <property type="term" value="C:plasma membrane"/>
    <property type="evidence" value="ECO:0007669"/>
    <property type="project" value="UniProtKB-SubCell"/>
</dbReference>
<dbReference type="PANTHER" id="PTHR33884">
    <property type="entry name" value="UPF0410 PROTEIN YMGE"/>
    <property type="match status" value="1"/>
</dbReference>
<feature type="transmembrane region" description="Helical" evidence="7">
    <location>
        <begin position="60"/>
        <end position="80"/>
    </location>
</feature>
<gene>
    <name evidence="8" type="ORF">ACM44_08760</name>
</gene>
<feature type="transmembrane region" description="Helical" evidence="7">
    <location>
        <begin position="6"/>
        <end position="22"/>
    </location>
</feature>
<evidence type="ECO:0000313" key="8">
    <source>
        <dbReference type="EMBL" id="KMQ71031.1"/>
    </source>
</evidence>
<keyword evidence="5 7" id="KW-1133">Transmembrane helix</keyword>
<organism evidence="8 9">
    <name type="scientific">Chryseobacterium koreense CCUG 49689</name>
    <dbReference type="NCBI Taxonomy" id="1304281"/>
    <lineage>
        <taxon>Bacteria</taxon>
        <taxon>Pseudomonadati</taxon>
        <taxon>Bacteroidota</taxon>
        <taxon>Flavobacteriia</taxon>
        <taxon>Flavobacteriales</taxon>
        <taxon>Weeksellaceae</taxon>
        <taxon>Chryseobacterium group</taxon>
        <taxon>Chryseobacterium</taxon>
    </lineage>
</organism>
<dbReference type="EMBL" id="LFNG01000011">
    <property type="protein sequence ID" value="KMQ71031.1"/>
    <property type="molecule type" value="Genomic_DNA"/>
</dbReference>
<evidence type="ECO:0000256" key="3">
    <source>
        <dbReference type="ARBA" id="ARBA00022475"/>
    </source>
</evidence>
<dbReference type="OrthoDB" id="9811343at2"/>
<protein>
    <recommendedName>
        <fullName evidence="10">Transglycosylase</fullName>
    </recommendedName>
</protein>
<dbReference type="RefSeq" id="WP_048499662.1">
    <property type="nucleotide sequence ID" value="NZ_LFNG01000011.1"/>
</dbReference>
<feature type="transmembrane region" description="Helical" evidence="7">
    <location>
        <begin position="29"/>
        <end position="48"/>
    </location>
</feature>
<evidence type="ECO:0000256" key="5">
    <source>
        <dbReference type="ARBA" id="ARBA00022989"/>
    </source>
</evidence>
<evidence type="ECO:0000313" key="9">
    <source>
        <dbReference type="Proteomes" id="UP000035900"/>
    </source>
</evidence>
<dbReference type="PATRIC" id="fig|1304281.5.peg.1886"/>
<evidence type="ECO:0008006" key="10">
    <source>
        <dbReference type="Google" id="ProtNLM"/>
    </source>
</evidence>
<dbReference type="InterPro" id="IPR007341">
    <property type="entry name" value="Transgly_assoc"/>
</dbReference>
<accession>A0A0J7IYY1</accession>
<keyword evidence="6 7" id="KW-0472">Membrane</keyword>
<comment type="similarity">
    <text evidence="2">Belongs to the UPF0410 family.</text>
</comment>
<evidence type="ECO:0000256" key="6">
    <source>
        <dbReference type="ARBA" id="ARBA00023136"/>
    </source>
</evidence>
<evidence type="ECO:0000256" key="7">
    <source>
        <dbReference type="SAM" id="Phobius"/>
    </source>
</evidence>
<name>A0A0J7IYY1_9FLAO</name>
<reference evidence="8 9" key="1">
    <citation type="journal article" date="2004" name="Int. J. Syst. Evol. Microbiol.">
        <title>Kaistella koreensis gen. nov., sp. nov., a novel member of the Chryseobacterium-Bergeyella-Riemerella branch.</title>
        <authorList>
            <person name="Kim M.K."/>
            <person name="Im W.T."/>
            <person name="Shin Y.K."/>
            <person name="Lim J.H."/>
            <person name="Kim S.H."/>
            <person name="Lee B.C."/>
            <person name="Park M.Y."/>
            <person name="Lee K.Y."/>
            <person name="Lee S.T."/>
        </authorList>
    </citation>
    <scope>NUCLEOTIDE SEQUENCE [LARGE SCALE GENOMIC DNA]</scope>
    <source>
        <strain evidence="8 9">CCUG 49689</strain>
    </source>
</reference>
<dbReference type="PANTHER" id="PTHR33884:SF3">
    <property type="entry name" value="UPF0410 PROTEIN YMGE"/>
    <property type="match status" value="1"/>
</dbReference>
<comment type="subcellular location">
    <subcellularLocation>
        <location evidence="1">Cell membrane</location>
        <topology evidence="1">Multi-pass membrane protein</topology>
    </subcellularLocation>
</comment>
<dbReference type="Proteomes" id="UP000035900">
    <property type="component" value="Unassembled WGS sequence"/>
</dbReference>
<keyword evidence="9" id="KW-1185">Reference proteome</keyword>